<dbReference type="Proteomes" id="UP000838412">
    <property type="component" value="Chromosome 11"/>
</dbReference>
<dbReference type="OrthoDB" id="308690at2759"/>
<dbReference type="Pfam" id="PF00400">
    <property type="entry name" value="WD40"/>
    <property type="match status" value="1"/>
</dbReference>
<dbReference type="InterPro" id="IPR036322">
    <property type="entry name" value="WD40_repeat_dom_sf"/>
</dbReference>
<dbReference type="PANTHER" id="PTHR16220:SF0">
    <property type="entry name" value="WD REPEAT-CONTAINING PROTEIN WRAP73"/>
    <property type="match status" value="1"/>
</dbReference>
<protein>
    <submittedName>
        <fullName evidence="1">WRAP73 protein</fullName>
    </submittedName>
</protein>
<dbReference type="SMART" id="SM00320">
    <property type="entry name" value="WD40"/>
    <property type="match status" value="4"/>
</dbReference>
<accession>A0A8J9W5A1</accession>
<dbReference type="InterPro" id="IPR015943">
    <property type="entry name" value="WD40/YVTN_repeat-like_dom_sf"/>
</dbReference>
<evidence type="ECO:0000313" key="2">
    <source>
        <dbReference type="Proteomes" id="UP000838412"/>
    </source>
</evidence>
<dbReference type="EMBL" id="OV696696">
    <property type="protein sequence ID" value="CAH1239883.1"/>
    <property type="molecule type" value="Genomic_DNA"/>
</dbReference>
<gene>
    <name evidence="1" type="primary">WRAP73</name>
    <name evidence="1" type="ORF">BLAG_LOCUS4037</name>
</gene>
<evidence type="ECO:0000313" key="1">
    <source>
        <dbReference type="EMBL" id="CAH1239883.1"/>
    </source>
</evidence>
<dbReference type="InterPro" id="IPR052778">
    <property type="entry name" value="Centrosome-WD_assoc"/>
</dbReference>
<name>A0A8J9W5A1_BRALA</name>
<dbReference type="GO" id="GO:1990811">
    <property type="term" value="C:MWP complex"/>
    <property type="evidence" value="ECO:0007669"/>
    <property type="project" value="TreeGrafter"/>
</dbReference>
<dbReference type="GO" id="GO:0005815">
    <property type="term" value="C:microtubule organizing center"/>
    <property type="evidence" value="ECO:0007669"/>
    <property type="project" value="TreeGrafter"/>
</dbReference>
<dbReference type="AlphaFoldDB" id="A0A8J9W5A1"/>
<dbReference type="PANTHER" id="PTHR16220">
    <property type="entry name" value="WD REPEAT PROTEIN 8-RELATED"/>
    <property type="match status" value="1"/>
</dbReference>
<dbReference type="Gene3D" id="2.130.10.10">
    <property type="entry name" value="YVTN repeat-like/Quinoprotein amine dehydrogenase"/>
    <property type="match status" value="2"/>
</dbReference>
<sequence length="444" mass="50488">MNFSDLFQQTSGLCLFSPNGKYLANCVQYRLIVRDVRTLQILHLYTCLDAVQHIQWSPDSQFILCGMYKRGLTQVWSIEQPEWTCKIDEGSAGLESVCWSPDSRHILTFASFQLRITVWSLINKSVSYIKYPKQGKRMLDFTRDGCYMALAERRDCKDYISVFSCKQWQLMKHFETDTKDLAGLEWAPNGRALAVWDSILDYKLLLYSLDGRCLSTYSAYEWALGIKSVSWSPSSQFLTVGSFDEKARLLNHLTWKVIIDFPHPPLLEGKAVVYKEIEKKLPCLQGEVDPPGGAVFTGSSHYEVISERPAQVPVIKADPEKANPKIGVSLAIFSPDSKYLVTRNDNMPCALWIWDIRQLTQVAILLQAAPVKHVEWDPCQSRLAFCTGTNKVYMWSPAGALSVDVPVEASFLVQSLRWHPEGAAVLLVGRENMCMCFIDRDKNR</sequence>
<dbReference type="InterPro" id="IPR001680">
    <property type="entry name" value="WD40_rpt"/>
</dbReference>
<reference evidence="1" key="1">
    <citation type="submission" date="2022-01" db="EMBL/GenBank/DDBJ databases">
        <authorList>
            <person name="Braso-Vives M."/>
        </authorList>
    </citation>
    <scope>NUCLEOTIDE SEQUENCE</scope>
</reference>
<dbReference type="SUPFAM" id="SSF50978">
    <property type="entry name" value="WD40 repeat-like"/>
    <property type="match status" value="1"/>
</dbReference>
<keyword evidence="2" id="KW-1185">Reference proteome</keyword>
<organism evidence="1 2">
    <name type="scientific">Branchiostoma lanceolatum</name>
    <name type="common">Common lancelet</name>
    <name type="synonym">Amphioxus lanceolatum</name>
    <dbReference type="NCBI Taxonomy" id="7740"/>
    <lineage>
        <taxon>Eukaryota</taxon>
        <taxon>Metazoa</taxon>
        <taxon>Chordata</taxon>
        <taxon>Cephalochordata</taxon>
        <taxon>Leptocardii</taxon>
        <taxon>Amphioxiformes</taxon>
        <taxon>Branchiostomatidae</taxon>
        <taxon>Branchiostoma</taxon>
    </lineage>
</organism>
<proteinExistence type="predicted"/>